<comment type="caution">
    <text evidence="1">The sequence shown here is derived from an EMBL/GenBank/DDBJ whole genome shotgun (WGS) entry which is preliminary data.</text>
</comment>
<accession>K0TA16</accession>
<dbReference type="Proteomes" id="UP000266841">
    <property type="component" value="Unassembled WGS sequence"/>
</dbReference>
<organism evidence="1 2">
    <name type="scientific">Thalassiosira oceanica</name>
    <name type="common">Marine diatom</name>
    <dbReference type="NCBI Taxonomy" id="159749"/>
    <lineage>
        <taxon>Eukaryota</taxon>
        <taxon>Sar</taxon>
        <taxon>Stramenopiles</taxon>
        <taxon>Ochrophyta</taxon>
        <taxon>Bacillariophyta</taxon>
        <taxon>Coscinodiscophyceae</taxon>
        <taxon>Thalassiosirophycidae</taxon>
        <taxon>Thalassiosirales</taxon>
        <taxon>Thalassiosiraceae</taxon>
        <taxon>Thalassiosira</taxon>
    </lineage>
</organism>
<evidence type="ECO:0000313" key="1">
    <source>
        <dbReference type="EMBL" id="EJK70201.1"/>
    </source>
</evidence>
<protein>
    <recommendedName>
        <fullName evidence="3">DDE Tnp4 domain-containing protein</fullName>
    </recommendedName>
</protein>
<evidence type="ECO:0000313" key="2">
    <source>
        <dbReference type="Proteomes" id="UP000266841"/>
    </source>
</evidence>
<dbReference type="OrthoDB" id="40315at2759"/>
<sequence length="377" mass="43768">MLRANLRASASRGRVGCQGHGHAATRASWQYVDGRVGARLSQLPSTSYSRQQPNIEEMSVDDVLFHGLRLVGFGGERQNVRRTLNIARFTSHYGPEPDTTRDILRDLKRDFPTIIFKDAMMTFNWAKRCEVTRLSPRIYFALTFAHNHKQDDVEHVLAGRWGYGEDYIRDKVKEIARCIQSYKPRLIVLDPTLFHEDERDWITVDGVNFITEEFRQNPSPDYYDPKSNSCGLKYEFALAIRHPFCVWIRGPLEAGKFHDKTVYCGGTEDVPKDKRNQEALYFQLPEGKYALGDSAYKGIDNVTIKREGQTKEVKYFIDRALNRQETYHGRLEKFDILKQRFRHGNSTENKKSLHQTAVEMVAVIVHYDLKRRPLFEV</sequence>
<keyword evidence="2" id="KW-1185">Reference proteome</keyword>
<proteinExistence type="predicted"/>
<name>K0TA16_THAOC</name>
<evidence type="ECO:0008006" key="3">
    <source>
        <dbReference type="Google" id="ProtNLM"/>
    </source>
</evidence>
<gene>
    <name evidence="1" type="ORF">THAOC_08461</name>
</gene>
<dbReference type="AlphaFoldDB" id="K0TA16"/>
<dbReference type="EMBL" id="AGNL01008891">
    <property type="protein sequence ID" value="EJK70201.1"/>
    <property type="molecule type" value="Genomic_DNA"/>
</dbReference>
<reference evidence="1 2" key="1">
    <citation type="journal article" date="2012" name="Genome Biol.">
        <title>Genome and low-iron response of an oceanic diatom adapted to chronic iron limitation.</title>
        <authorList>
            <person name="Lommer M."/>
            <person name="Specht M."/>
            <person name="Roy A.S."/>
            <person name="Kraemer L."/>
            <person name="Andreson R."/>
            <person name="Gutowska M.A."/>
            <person name="Wolf J."/>
            <person name="Bergner S.V."/>
            <person name="Schilhabel M.B."/>
            <person name="Klostermeier U.C."/>
            <person name="Beiko R.G."/>
            <person name="Rosenstiel P."/>
            <person name="Hippler M."/>
            <person name="Laroche J."/>
        </authorList>
    </citation>
    <scope>NUCLEOTIDE SEQUENCE [LARGE SCALE GENOMIC DNA]</scope>
    <source>
        <strain evidence="1 2">CCMP1005</strain>
    </source>
</reference>